<dbReference type="SUPFAM" id="SSF52096">
    <property type="entry name" value="ClpP/crotonase"/>
    <property type="match status" value="1"/>
</dbReference>
<evidence type="ECO:0000313" key="4">
    <source>
        <dbReference type="EMBL" id="GHD08776.1"/>
    </source>
</evidence>
<dbReference type="Gene3D" id="3.90.226.10">
    <property type="entry name" value="2-enoyl-CoA Hydratase, Chain A, domain 1"/>
    <property type="match status" value="1"/>
</dbReference>
<organism evidence="4 5">
    <name type="scientific">Tianweitania populi</name>
    <dbReference type="NCBI Taxonomy" id="1607949"/>
    <lineage>
        <taxon>Bacteria</taxon>
        <taxon>Pseudomonadati</taxon>
        <taxon>Pseudomonadota</taxon>
        <taxon>Alphaproteobacteria</taxon>
        <taxon>Hyphomicrobiales</taxon>
        <taxon>Phyllobacteriaceae</taxon>
        <taxon>Tianweitania</taxon>
    </lineage>
</organism>
<dbReference type="CDD" id="cd06558">
    <property type="entry name" value="crotonase-like"/>
    <property type="match status" value="1"/>
</dbReference>
<dbReference type="PANTHER" id="PTHR11941">
    <property type="entry name" value="ENOYL-COA HYDRATASE-RELATED"/>
    <property type="match status" value="1"/>
</dbReference>
<evidence type="ECO:0000256" key="1">
    <source>
        <dbReference type="ARBA" id="ARBA00005254"/>
    </source>
</evidence>
<dbReference type="AlphaFoldDB" id="A0A8J3GKS2"/>
<evidence type="ECO:0000313" key="5">
    <source>
        <dbReference type="Proteomes" id="UP000630142"/>
    </source>
</evidence>
<gene>
    <name evidence="4" type="ORF">GCM10016234_08660</name>
</gene>
<dbReference type="Pfam" id="PF00378">
    <property type="entry name" value="ECH_1"/>
    <property type="match status" value="1"/>
</dbReference>
<keyword evidence="2" id="KW-0456">Lyase</keyword>
<dbReference type="PANTHER" id="PTHR11941:SF54">
    <property type="entry name" value="ENOYL-COA HYDRATASE, MITOCHONDRIAL"/>
    <property type="match status" value="1"/>
</dbReference>
<dbReference type="GO" id="GO:0006635">
    <property type="term" value="P:fatty acid beta-oxidation"/>
    <property type="evidence" value="ECO:0007669"/>
    <property type="project" value="TreeGrafter"/>
</dbReference>
<dbReference type="InterPro" id="IPR029045">
    <property type="entry name" value="ClpP/crotonase-like_dom_sf"/>
</dbReference>
<protein>
    <submittedName>
        <fullName evidence="4">Enoyl-CoA hydratase</fullName>
    </submittedName>
</protein>
<dbReference type="Proteomes" id="UP000630142">
    <property type="component" value="Unassembled WGS sequence"/>
</dbReference>
<dbReference type="PROSITE" id="PS00166">
    <property type="entry name" value="ENOYL_COA_HYDRATASE"/>
    <property type="match status" value="1"/>
</dbReference>
<accession>A0A8J3GKS2</accession>
<dbReference type="Gene3D" id="1.10.12.10">
    <property type="entry name" value="Lyase 2-enoyl-coa Hydratase, Chain A, domain 2"/>
    <property type="match status" value="1"/>
</dbReference>
<dbReference type="InterPro" id="IPR018376">
    <property type="entry name" value="Enoyl-CoA_hyd/isom_CS"/>
</dbReference>
<evidence type="ECO:0000256" key="3">
    <source>
        <dbReference type="RuleBase" id="RU003707"/>
    </source>
</evidence>
<reference evidence="4" key="1">
    <citation type="journal article" date="2014" name="Int. J. Syst. Evol. Microbiol.">
        <title>Complete genome sequence of Corynebacterium casei LMG S-19264T (=DSM 44701T), isolated from a smear-ripened cheese.</title>
        <authorList>
            <consortium name="US DOE Joint Genome Institute (JGI-PGF)"/>
            <person name="Walter F."/>
            <person name="Albersmeier A."/>
            <person name="Kalinowski J."/>
            <person name="Ruckert C."/>
        </authorList>
    </citation>
    <scope>NUCLEOTIDE SEQUENCE</scope>
    <source>
        <strain evidence="4">KCTC 42249</strain>
    </source>
</reference>
<name>A0A8J3GKS2_9HYPH</name>
<dbReference type="GO" id="GO:0016829">
    <property type="term" value="F:lyase activity"/>
    <property type="evidence" value="ECO:0007669"/>
    <property type="project" value="UniProtKB-KW"/>
</dbReference>
<reference evidence="4" key="2">
    <citation type="submission" date="2020-09" db="EMBL/GenBank/DDBJ databases">
        <authorList>
            <person name="Sun Q."/>
            <person name="Kim S."/>
        </authorList>
    </citation>
    <scope>NUCLEOTIDE SEQUENCE</scope>
    <source>
        <strain evidence="4">KCTC 42249</strain>
    </source>
</reference>
<proteinExistence type="inferred from homology"/>
<evidence type="ECO:0000256" key="2">
    <source>
        <dbReference type="ARBA" id="ARBA00023239"/>
    </source>
</evidence>
<dbReference type="RefSeq" id="WP_189501927.1">
    <property type="nucleotide sequence ID" value="NZ_BMZQ01000001.1"/>
</dbReference>
<dbReference type="EMBL" id="BMZQ01000001">
    <property type="protein sequence ID" value="GHD08776.1"/>
    <property type="molecule type" value="Genomic_DNA"/>
</dbReference>
<dbReference type="InterPro" id="IPR001753">
    <property type="entry name" value="Enoyl-CoA_hydra/iso"/>
</dbReference>
<keyword evidence="5" id="KW-1185">Reference proteome</keyword>
<dbReference type="InterPro" id="IPR014748">
    <property type="entry name" value="Enoyl-CoA_hydra_C"/>
</dbReference>
<sequence length="266" mass="28252">MDDQAEGGTQAISLSVVNGVATIIIDRPARKNALTAAMWAALIDAVEQVDALPEARVLIVRSGGSDFSAGADIAEFETVRRDADTARSYEALNAKAFAALRNVRVPTLAAIRGACLGGGFGLAISCDLRLAAPDARFSIPAAKLGLAYPAEGIRHIVWAAGPQLARYLVYSGQQISAARALDAGLLLEVVEDDALDARVETLAATIAANAPLTNRATKQAINAILSDDPLMMREAERLGDMTFISEDYAEGRRAFREKRKPVFTGR</sequence>
<comment type="caution">
    <text evidence="4">The sequence shown here is derived from an EMBL/GenBank/DDBJ whole genome shotgun (WGS) entry which is preliminary data.</text>
</comment>
<comment type="similarity">
    <text evidence="1 3">Belongs to the enoyl-CoA hydratase/isomerase family.</text>
</comment>